<keyword evidence="2" id="KW-1185">Reference proteome</keyword>
<dbReference type="AlphaFoldDB" id="A0A0A1DUH1"/>
<gene>
    <name evidence="1" type="ORF">KR76_23715</name>
</gene>
<reference evidence="1 2" key="1">
    <citation type="journal article" date="2015" name="Genome Announc.">
        <title>Complete Genome Sequence of Steroid-Transforming Nocardioides simplex VKM Ac-2033D.</title>
        <authorList>
            <person name="Shtratnikova V.Y."/>
            <person name="Schelkunov M.I."/>
            <person name="Pekov Y.A."/>
            <person name="Fokina V.V."/>
            <person name="Logacheva M.D."/>
            <person name="Sokolov S.L."/>
            <person name="Bragin E.Y."/>
            <person name="Ashapkin V.V."/>
            <person name="Donova M.V."/>
        </authorList>
    </citation>
    <scope>NUCLEOTIDE SEQUENCE [LARGE SCALE GENOMIC DNA]</scope>
    <source>
        <strain evidence="1 2">VKM Ac-2033D</strain>
    </source>
</reference>
<protein>
    <submittedName>
        <fullName evidence="1">Uncharacterized protein</fullName>
    </submittedName>
</protein>
<dbReference type="InterPro" id="IPR024079">
    <property type="entry name" value="MetalloPept_cat_dom_sf"/>
</dbReference>
<evidence type="ECO:0000313" key="2">
    <source>
        <dbReference type="Proteomes" id="UP000030300"/>
    </source>
</evidence>
<dbReference type="Gene3D" id="3.40.390.10">
    <property type="entry name" value="Collagenase (Catalytic Domain)"/>
    <property type="match status" value="1"/>
</dbReference>
<accession>A0A0A1DUH1</accession>
<proteinExistence type="predicted"/>
<dbReference type="RefSeq" id="WP_038681870.1">
    <property type="nucleotide sequence ID" value="NZ_BJMC01000015.1"/>
</dbReference>
<dbReference type="GeneID" id="96611778"/>
<dbReference type="STRING" id="2045.KR76_23715"/>
<dbReference type="OrthoDB" id="3482717at2"/>
<dbReference type="SUPFAM" id="SSF55486">
    <property type="entry name" value="Metalloproteases ('zincins'), catalytic domain"/>
    <property type="match status" value="1"/>
</dbReference>
<organism evidence="1 2">
    <name type="scientific">Nocardioides simplex</name>
    <name type="common">Arthrobacter simplex</name>
    <dbReference type="NCBI Taxonomy" id="2045"/>
    <lineage>
        <taxon>Bacteria</taxon>
        <taxon>Bacillati</taxon>
        <taxon>Actinomycetota</taxon>
        <taxon>Actinomycetes</taxon>
        <taxon>Propionibacteriales</taxon>
        <taxon>Nocardioidaceae</taxon>
        <taxon>Pimelobacter</taxon>
    </lineage>
</organism>
<dbReference type="Proteomes" id="UP000030300">
    <property type="component" value="Chromosome"/>
</dbReference>
<dbReference type="KEGG" id="psim:KR76_23715"/>
<name>A0A0A1DUH1_NOCSI</name>
<dbReference type="EMBL" id="CP009896">
    <property type="protein sequence ID" value="AIY19035.1"/>
    <property type="molecule type" value="Genomic_DNA"/>
</dbReference>
<dbReference type="HOGENOM" id="CLU_1388976_0_0_11"/>
<sequence length="196" mass="21293">MLVAGIVLAAQLLTAAPSAEANNWYGNTGYVAACPLNGNMTDNKDVYFWNEDLAADNSSAVAWTRTNLLNPTSLDTFPAATIGGADVVSRDRYYTDWCVGYFGEWTTDGVYGTVGITACYATVANGRCDQQVIRISNVWFDHWGTKGDRFAVCHEIGHAIGLVHRNTGQGCIWTGVGISTLNNYTAHDLNHFNAAW</sequence>
<evidence type="ECO:0000313" key="1">
    <source>
        <dbReference type="EMBL" id="AIY19035.1"/>
    </source>
</evidence>
<dbReference type="GO" id="GO:0008237">
    <property type="term" value="F:metallopeptidase activity"/>
    <property type="evidence" value="ECO:0007669"/>
    <property type="project" value="InterPro"/>
</dbReference>